<protein>
    <submittedName>
        <fullName evidence="2">Ribonuclease HI</fullName>
    </submittedName>
</protein>
<dbReference type="RefSeq" id="WP_058006430.1">
    <property type="nucleotide sequence ID" value="NZ_CP065424.1"/>
</dbReference>
<gene>
    <name evidence="2" type="primary">rnhA</name>
    <name evidence="2" type="ORF">BWZ43_17225</name>
</gene>
<evidence type="ECO:0000259" key="1">
    <source>
        <dbReference type="PROSITE" id="PS50879"/>
    </source>
</evidence>
<evidence type="ECO:0000313" key="2">
    <source>
        <dbReference type="EMBL" id="OOP67162.1"/>
    </source>
</evidence>
<dbReference type="Pfam" id="PF13456">
    <property type="entry name" value="RVT_3"/>
    <property type="match status" value="1"/>
</dbReference>
<dbReference type="Gene3D" id="3.30.420.10">
    <property type="entry name" value="Ribonuclease H-like superfamily/Ribonuclease H"/>
    <property type="match status" value="1"/>
</dbReference>
<dbReference type="AlphaFoldDB" id="A0A8E2LDY5"/>
<dbReference type="GO" id="GO:0003676">
    <property type="term" value="F:nucleic acid binding"/>
    <property type="evidence" value="ECO:0007669"/>
    <property type="project" value="InterPro"/>
</dbReference>
<dbReference type="PROSITE" id="PS50879">
    <property type="entry name" value="RNASE_H_1"/>
    <property type="match status" value="1"/>
</dbReference>
<feature type="domain" description="RNase H type-1" evidence="1">
    <location>
        <begin position="1"/>
        <end position="126"/>
    </location>
</feature>
<dbReference type="Proteomes" id="UP000189761">
    <property type="component" value="Unassembled WGS sequence"/>
</dbReference>
<dbReference type="InterPro" id="IPR012337">
    <property type="entry name" value="RNaseH-like_sf"/>
</dbReference>
<sequence>MVEVYIDGASAGDPGHSGAGIFIKNNGQVERYSFPLGILNNHEAEFHALIKALEICQSKKYSIISVRSDSTAVVHAVEKEFAKKEKYRVLLNQVLSLTKSFDLFFIKWVPSSENKTADELARQGIRLNKDLR</sequence>
<proteinExistence type="predicted"/>
<dbReference type="GO" id="GO:0004523">
    <property type="term" value="F:RNA-DNA hybrid ribonuclease activity"/>
    <property type="evidence" value="ECO:0007669"/>
    <property type="project" value="InterPro"/>
</dbReference>
<comment type="caution">
    <text evidence="2">The sequence shown here is derived from an EMBL/GenBank/DDBJ whole genome shotgun (WGS) entry which is preliminary data.</text>
</comment>
<reference evidence="2 3" key="1">
    <citation type="submission" date="2017-01" db="EMBL/GenBank/DDBJ databases">
        <title>Draft genome sequence of Bacillus oleronius.</title>
        <authorList>
            <person name="Allam M."/>
        </authorList>
    </citation>
    <scope>NUCLEOTIDE SEQUENCE [LARGE SCALE GENOMIC DNA]</scope>
    <source>
        <strain evidence="2 3">DSM 9356</strain>
    </source>
</reference>
<dbReference type="InterPro" id="IPR036397">
    <property type="entry name" value="RNaseH_sf"/>
</dbReference>
<dbReference type="InterPro" id="IPR002156">
    <property type="entry name" value="RNaseH_domain"/>
</dbReference>
<dbReference type="CDD" id="cd09279">
    <property type="entry name" value="RNase_HI_like"/>
    <property type="match status" value="1"/>
</dbReference>
<accession>A0A8E2LDY5</accession>
<evidence type="ECO:0000313" key="3">
    <source>
        <dbReference type="Proteomes" id="UP000189761"/>
    </source>
</evidence>
<organism evidence="2 3">
    <name type="scientific">Heyndrickxia oleronia</name>
    <dbReference type="NCBI Taxonomy" id="38875"/>
    <lineage>
        <taxon>Bacteria</taxon>
        <taxon>Bacillati</taxon>
        <taxon>Bacillota</taxon>
        <taxon>Bacilli</taxon>
        <taxon>Bacillales</taxon>
        <taxon>Bacillaceae</taxon>
        <taxon>Heyndrickxia</taxon>
    </lineage>
</organism>
<dbReference type="EMBL" id="MTLA01000222">
    <property type="protein sequence ID" value="OOP67162.1"/>
    <property type="molecule type" value="Genomic_DNA"/>
</dbReference>
<dbReference type="InterPro" id="IPR053151">
    <property type="entry name" value="RNase_H-like"/>
</dbReference>
<name>A0A8E2LDY5_9BACI</name>
<dbReference type="SUPFAM" id="SSF53098">
    <property type="entry name" value="Ribonuclease H-like"/>
    <property type="match status" value="1"/>
</dbReference>
<keyword evidence="3" id="KW-1185">Reference proteome</keyword>
<dbReference type="PANTHER" id="PTHR47723:SF19">
    <property type="entry name" value="POLYNUCLEOTIDYL TRANSFERASE, RIBONUCLEASE H-LIKE SUPERFAMILY PROTEIN"/>
    <property type="match status" value="1"/>
</dbReference>
<dbReference type="PANTHER" id="PTHR47723">
    <property type="entry name" value="OS05G0353850 PROTEIN"/>
    <property type="match status" value="1"/>
</dbReference>